<dbReference type="EMBL" id="CADCTV010000214">
    <property type="protein sequence ID" value="CAA9308646.1"/>
    <property type="molecule type" value="Genomic_DNA"/>
</dbReference>
<name>A0A6J4KLR5_9BACT</name>
<feature type="compositionally biased region" description="Basic residues" evidence="1">
    <location>
        <begin position="221"/>
        <end position="235"/>
    </location>
</feature>
<keyword evidence="2" id="KW-0560">Oxidoreductase</keyword>
<feature type="compositionally biased region" description="Low complexity" evidence="1">
    <location>
        <begin position="18"/>
        <end position="29"/>
    </location>
</feature>
<feature type="non-terminal residue" evidence="2">
    <location>
        <position position="357"/>
    </location>
</feature>
<feature type="compositionally biased region" description="Basic residues" evidence="1">
    <location>
        <begin position="1"/>
        <end position="12"/>
    </location>
</feature>
<gene>
    <name evidence="2" type="ORF">AVDCRST_MAG89-968</name>
</gene>
<dbReference type="GO" id="GO:0003863">
    <property type="term" value="F:branched-chain 2-oxo acid dehydrogenase activity"/>
    <property type="evidence" value="ECO:0007669"/>
    <property type="project" value="UniProtKB-EC"/>
</dbReference>
<feature type="compositionally biased region" description="Basic residues" evidence="1">
    <location>
        <begin position="58"/>
        <end position="78"/>
    </location>
</feature>
<feature type="region of interest" description="Disordered" evidence="1">
    <location>
        <begin position="1"/>
        <end position="193"/>
    </location>
</feature>
<protein>
    <submittedName>
        <fullName evidence="2">Branched-chain alpha-keto acid dehydrogenase, E1 component, alpha subunit</fullName>
        <ecNumber evidence="2">1.2.4.4</ecNumber>
    </submittedName>
</protein>
<evidence type="ECO:0000313" key="2">
    <source>
        <dbReference type="EMBL" id="CAA9308646.1"/>
    </source>
</evidence>
<sequence length="357" mass="38986">GEQHQGPHHGHPPRADARPAAGDVPAGAAYAQPGRTAGAAVQAEQGDRRALPLAGAGRRVRRQRLRAAAPHRRYRRHAVAADPQPGVHAHHRREAGGGGQAVHGQGRLAGARQGAEHPHHRLRPGLHRADQPAGRPDPGDGGGDAHLQAARRRPGGDGLHRRRGDVDRRLSRGRELRRRAEAAARRHRREQPLGVLDAVEVHDRGQVVRRQGAGLRDGRRAGGRQRHAGRLRRVPARGGARQVRRGRHADRGDDVPPQGPRAARRANLRGPGRDRALGQHQRPHRPLRQGAAGQRLGHRAGADGHRRADRPRAGRGRGRSREEPASRAPGSADRRVRRRPRERPVDAPRARRPHPSL</sequence>
<accession>A0A6J4KLR5</accession>
<dbReference type="EC" id="1.2.4.4" evidence="2"/>
<feature type="compositionally biased region" description="Low complexity" evidence="1">
    <location>
        <begin position="102"/>
        <end position="113"/>
    </location>
</feature>
<evidence type="ECO:0000256" key="1">
    <source>
        <dbReference type="SAM" id="MobiDB-lite"/>
    </source>
</evidence>
<reference evidence="2" key="1">
    <citation type="submission" date="2020-02" db="EMBL/GenBank/DDBJ databases">
        <authorList>
            <person name="Meier V. D."/>
        </authorList>
    </citation>
    <scope>NUCLEOTIDE SEQUENCE</scope>
    <source>
        <strain evidence="2">AVDCRST_MAG89</strain>
    </source>
</reference>
<dbReference type="AlphaFoldDB" id="A0A6J4KLR5"/>
<proteinExistence type="predicted"/>
<feature type="compositionally biased region" description="Basic and acidic residues" evidence="1">
    <location>
        <begin position="154"/>
        <end position="184"/>
    </location>
</feature>
<feature type="non-terminal residue" evidence="2">
    <location>
        <position position="1"/>
    </location>
</feature>
<feature type="compositionally biased region" description="Basic and acidic residues" evidence="1">
    <location>
        <begin position="300"/>
        <end position="312"/>
    </location>
</feature>
<feature type="region of interest" description="Disordered" evidence="1">
    <location>
        <begin position="207"/>
        <end position="357"/>
    </location>
</feature>
<organism evidence="2">
    <name type="scientific">uncultured Gemmatimonadota bacterium</name>
    <dbReference type="NCBI Taxonomy" id="203437"/>
    <lineage>
        <taxon>Bacteria</taxon>
        <taxon>Pseudomonadati</taxon>
        <taxon>Gemmatimonadota</taxon>
        <taxon>environmental samples</taxon>
    </lineage>
</organism>